<evidence type="ECO:0000313" key="3">
    <source>
        <dbReference type="Proteomes" id="UP000475325"/>
    </source>
</evidence>
<dbReference type="Proteomes" id="UP000475325">
    <property type="component" value="Unassembled WGS sequence"/>
</dbReference>
<sequence length="1379" mass="149670">MSVLAPYSFSSCNGMSDILDVSRRSQMISRIQSLKRRGKDGNKKARQERNTLYQNNLSKLNLKTKIGEDTFQKLQSNPHLLGLPRSFRLKLAGVDSLKGGSMKPAHDGWSSEEHTIFFSAFGTPGKPIRLDNGWICPEDITLSPDKNFYNIVTTDTNGQQLGMYLDFMDPISPQGSLSTPNGMYHLSLQPYATQFNVSVSANAGAYSSTAEGELKWDETSAAWQNAQWNPNSMVFAYDTVRVPMGAGMPTELVNEFSFEDPQDPNNPFQLTVANMNEYTSTVDGTLSEDYVYMTVNVDDAMYVPNPIPARATQDITSVYPIQANFKFDDFGLNFTGAYMVPNSTNTVYAVTGVGIMGNTPEGLDKTQGMNQQPTTTTDGTGAADAVQPNGSVMDNVFATESNFNGVDKKSLPKPSFSTLVKPITTAFRPQVLANASGSDTPTTPLVINGLLGMNPMQPATDANPSPTGYYDAVAEESNQDFHDIVCYYMDDSIRTTFVQSGPYVIEDQTVLSIANDSAQNEAFYKQLQVPYVTASLAGATSVDDSVYCNGKRAQKQLQDLPANSPIYKRHVDALYRYRFIQRFSTIQSYINDQSTTDYTADMTAAAAQMKTSLAQRAGQLADPKALASAQEDIDNLLQWATDNKLYWAFALYEYCIDFFIPMLYAQTTSGRESSVVSMNLKSMSSTFGMLEGSNNQTNPNGKTFEQAFNELLRSFQMTMIVPQLVDLGVNKSDYDSIFKAVLQQFYRDNINSQDPNIVKEAVLAQEIATNEAATKGFLNNIVSATRLATALSSWAYIFKFYGDFNEASKWWTGLAHSADATAFTTAIFCAIMLTTCNLGNLWKTMTTAQKAAFVATAAGATLVIITKVLQGVVRLAYFWSDFSGFWNGLKVLFGVERVFAPMPGASCKNVNALTEWLLRTREEAMSIEGERLTIWNKMFGRNAGEFLANVVGVILAGICLVLSAMDAAKSTDPLQKAMDIMMAISSGLQILAIATGWLLSVGFFAEESVAIAATVASCLGAAAAVFAVVGLIIMIVMFALHRNPPNPVDKFIDTYASPAGLKMPYKTEIDYLDQVPADKNTISLMGVDFGGRASSGSTTVAELQLGAANSNGTYGIQTCATVTQLPDTCWSVKTDSTGITRVFTSISTATELLEYVYLAVLDDGSVGFAPPPAKYTTDSNGKEVPVDPAAYEAQLKQQQWQVVCQAEGSVTTRTFNGQSESYTLSAYFSIQNNSTPLCLQLTGSGGYQIVLGDSSALDLAGWQLTQQAIGPPKFSYVQNPWELSTVDTDEADQPMFDGSGSSPLTWSVSPPLPSWLQFDTSTGIISQVSGVTAPAFASQLFNVEASLAIASQTFTQYATVAISVTAPPANVTPPPTPST</sequence>
<keyword evidence="1" id="KW-1133">Transmembrane helix</keyword>
<organism evidence="2 3">
    <name type="scientific">Orbilia oligospora</name>
    <name type="common">Nematode-trapping fungus</name>
    <name type="synonym">Arthrobotrys oligospora</name>
    <dbReference type="NCBI Taxonomy" id="2813651"/>
    <lineage>
        <taxon>Eukaryota</taxon>
        <taxon>Fungi</taxon>
        <taxon>Dikarya</taxon>
        <taxon>Ascomycota</taxon>
        <taxon>Pezizomycotina</taxon>
        <taxon>Orbiliomycetes</taxon>
        <taxon>Orbiliales</taxon>
        <taxon>Orbiliaceae</taxon>
        <taxon>Orbilia</taxon>
    </lineage>
</organism>
<accession>A0A7C8NXP2</accession>
<feature type="transmembrane region" description="Helical" evidence="1">
    <location>
        <begin position="822"/>
        <end position="842"/>
    </location>
</feature>
<name>A0A7C8NXP2_ORBOL</name>
<feature type="transmembrane region" description="Helical" evidence="1">
    <location>
        <begin position="946"/>
        <end position="968"/>
    </location>
</feature>
<proteinExistence type="predicted"/>
<evidence type="ECO:0000256" key="1">
    <source>
        <dbReference type="SAM" id="Phobius"/>
    </source>
</evidence>
<comment type="caution">
    <text evidence="2">The sequence shown here is derived from an EMBL/GenBank/DDBJ whole genome shotgun (WGS) entry which is preliminary data.</text>
</comment>
<feature type="transmembrane region" description="Helical" evidence="1">
    <location>
        <begin position="1011"/>
        <end position="1040"/>
    </location>
</feature>
<reference evidence="2 3" key="1">
    <citation type="submission" date="2019-06" db="EMBL/GenBank/DDBJ databases">
        <authorList>
            <person name="Palmer J.M."/>
        </authorList>
    </citation>
    <scope>NUCLEOTIDE SEQUENCE [LARGE SCALE GENOMIC DNA]</scope>
    <source>
        <strain evidence="2 3">TWF102</strain>
    </source>
</reference>
<dbReference type="Gene3D" id="2.60.40.10">
    <property type="entry name" value="Immunoglobulins"/>
    <property type="match status" value="1"/>
</dbReference>
<dbReference type="EMBL" id="WIQW01000003">
    <property type="protein sequence ID" value="KAF3112059.1"/>
    <property type="molecule type" value="Genomic_DNA"/>
</dbReference>
<keyword evidence="1" id="KW-0812">Transmembrane</keyword>
<feature type="transmembrane region" description="Helical" evidence="1">
    <location>
        <begin position="980"/>
        <end position="1005"/>
    </location>
</feature>
<dbReference type="InterPro" id="IPR013783">
    <property type="entry name" value="Ig-like_fold"/>
</dbReference>
<evidence type="ECO:0000313" key="2">
    <source>
        <dbReference type="EMBL" id="KAF3112059.1"/>
    </source>
</evidence>
<protein>
    <submittedName>
        <fullName evidence="2">Uncharacterized protein</fullName>
    </submittedName>
</protein>
<keyword evidence="1" id="KW-0472">Membrane</keyword>
<gene>
    <name evidence="2" type="ORF">TWF102_005805</name>
</gene>